<dbReference type="AlphaFoldDB" id="A0AAV2DCD3"/>
<protein>
    <submittedName>
        <fullName evidence="2">Uncharacterized protein</fullName>
    </submittedName>
</protein>
<evidence type="ECO:0000313" key="2">
    <source>
        <dbReference type="EMBL" id="CAL1371366.1"/>
    </source>
</evidence>
<proteinExistence type="predicted"/>
<gene>
    <name evidence="2" type="ORF">LTRI10_LOCUS13437</name>
</gene>
<feature type="compositionally biased region" description="Low complexity" evidence="1">
    <location>
        <begin position="67"/>
        <end position="78"/>
    </location>
</feature>
<evidence type="ECO:0000256" key="1">
    <source>
        <dbReference type="SAM" id="MobiDB-lite"/>
    </source>
</evidence>
<reference evidence="2 3" key="1">
    <citation type="submission" date="2024-04" db="EMBL/GenBank/DDBJ databases">
        <authorList>
            <person name="Fracassetti M."/>
        </authorList>
    </citation>
    <scope>NUCLEOTIDE SEQUENCE [LARGE SCALE GENOMIC DNA]</scope>
</reference>
<accession>A0AAV2DCD3</accession>
<sequence>MRESSTPQEHMDFIANAWSLDPYSNTYNEGWRQHSNFSWNGNTTNHLVSQHQQVVFSRGSISRLDRGQSLSSSLTSRGRGNHFSSPSVSMPS</sequence>
<feature type="compositionally biased region" description="Polar residues" evidence="1">
    <location>
        <begin position="82"/>
        <end position="92"/>
    </location>
</feature>
<evidence type="ECO:0000313" key="3">
    <source>
        <dbReference type="Proteomes" id="UP001497516"/>
    </source>
</evidence>
<dbReference type="EMBL" id="OZ034815">
    <property type="protein sequence ID" value="CAL1371366.1"/>
    <property type="molecule type" value="Genomic_DNA"/>
</dbReference>
<name>A0AAV2DCD3_9ROSI</name>
<keyword evidence="3" id="KW-1185">Reference proteome</keyword>
<feature type="region of interest" description="Disordered" evidence="1">
    <location>
        <begin position="59"/>
        <end position="92"/>
    </location>
</feature>
<organism evidence="2 3">
    <name type="scientific">Linum trigynum</name>
    <dbReference type="NCBI Taxonomy" id="586398"/>
    <lineage>
        <taxon>Eukaryota</taxon>
        <taxon>Viridiplantae</taxon>
        <taxon>Streptophyta</taxon>
        <taxon>Embryophyta</taxon>
        <taxon>Tracheophyta</taxon>
        <taxon>Spermatophyta</taxon>
        <taxon>Magnoliopsida</taxon>
        <taxon>eudicotyledons</taxon>
        <taxon>Gunneridae</taxon>
        <taxon>Pentapetalae</taxon>
        <taxon>rosids</taxon>
        <taxon>fabids</taxon>
        <taxon>Malpighiales</taxon>
        <taxon>Linaceae</taxon>
        <taxon>Linum</taxon>
    </lineage>
</organism>
<dbReference type="Proteomes" id="UP001497516">
    <property type="component" value="Chromosome 2"/>
</dbReference>